<accession>A0A369PWB6</accession>
<dbReference type="Proteomes" id="UP000253961">
    <property type="component" value="Unassembled WGS sequence"/>
</dbReference>
<reference evidence="3 4" key="1">
    <citation type="submission" date="2018-07" db="EMBL/GenBank/DDBJ databases">
        <title>Pedobacter sp. nov., isolated from soil.</title>
        <authorList>
            <person name="Zhou L.Y."/>
            <person name="Du Z.J."/>
        </authorList>
    </citation>
    <scope>NUCLEOTIDE SEQUENCE [LARGE SCALE GENOMIC DNA]</scope>
    <source>
        <strain evidence="3 4">JDX94</strain>
    </source>
</reference>
<dbReference type="PANTHER" id="PTHR33840">
    <property type="match status" value="1"/>
</dbReference>
<dbReference type="AlphaFoldDB" id="A0A369PWB6"/>
<organism evidence="3 4">
    <name type="scientific">Pedobacter chinensis</name>
    <dbReference type="NCBI Taxonomy" id="2282421"/>
    <lineage>
        <taxon>Bacteria</taxon>
        <taxon>Pseudomonadati</taxon>
        <taxon>Bacteroidota</taxon>
        <taxon>Sphingobacteriia</taxon>
        <taxon>Sphingobacteriales</taxon>
        <taxon>Sphingobacteriaceae</taxon>
        <taxon>Pedobacter</taxon>
    </lineage>
</organism>
<dbReference type="EMBL" id="QPKV01000014">
    <property type="protein sequence ID" value="RDC54398.1"/>
    <property type="molecule type" value="Genomic_DNA"/>
</dbReference>
<evidence type="ECO:0000313" key="3">
    <source>
        <dbReference type="EMBL" id="RDC54398.1"/>
    </source>
</evidence>
<proteinExistence type="predicted"/>
<feature type="region of interest" description="Disordered" evidence="1">
    <location>
        <begin position="354"/>
        <end position="373"/>
    </location>
</feature>
<feature type="compositionally biased region" description="Basic and acidic residues" evidence="1">
    <location>
        <begin position="360"/>
        <end position="373"/>
    </location>
</feature>
<comment type="caution">
    <text evidence="3">The sequence shown here is derived from an EMBL/GenBank/DDBJ whole genome shotgun (WGS) entry which is preliminary data.</text>
</comment>
<evidence type="ECO:0000259" key="2">
    <source>
        <dbReference type="Pfam" id="PF09994"/>
    </source>
</evidence>
<dbReference type="RefSeq" id="WP_115404824.1">
    <property type="nucleotide sequence ID" value="NZ_QPKV01000014.1"/>
</dbReference>
<gene>
    <name evidence="3" type="ORF">DU508_22015</name>
</gene>
<sequence>MKRIIICCDGTWNSPGDSEDGLPVRTNVQKMFESICNTDDKTIEQIKYYTDGVGTSGSKLRRYFDGATGFGLDHNIISAYKFLVWNFVKGDEIYLFGFSRGAYTARSLAGMIRNCGIIKNNDLSLINQAYDYYRRRAEADWAPGGEKAKAFRERNSFESHIKFIGVWDTVGALGIPLSLFRPYNTSKYQFHDTELSSYIDNAYHALAIDEKRGSFSPTLWIQDKQAAERTENPQILEQRWFCGVHSNIGGGYRETGLSDIAFSWMVSKAKAVGLGFEEDFLNRYVAPNPYTGKLYNSLNFPFNIAPKAIREIRLDDQTKQTIDQSVLERYYHDASYRPPMLNEIIESIEREGVKSPWYPKPDHKGPFPPKSDW</sequence>
<dbReference type="OrthoDB" id="4378831at2"/>
<evidence type="ECO:0000313" key="4">
    <source>
        <dbReference type="Proteomes" id="UP000253961"/>
    </source>
</evidence>
<dbReference type="InterPro" id="IPR018712">
    <property type="entry name" value="Tle1-like_cat"/>
</dbReference>
<feature type="domain" description="T6SS Phospholipase effector Tle1-like catalytic" evidence="2">
    <location>
        <begin position="2"/>
        <end position="267"/>
    </location>
</feature>
<keyword evidence="4" id="KW-1185">Reference proteome</keyword>
<evidence type="ECO:0000256" key="1">
    <source>
        <dbReference type="SAM" id="MobiDB-lite"/>
    </source>
</evidence>
<dbReference type="Pfam" id="PF09994">
    <property type="entry name" value="T6SS_Tle1-like_cat"/>
    <property type="match status" value="1"/>
</dbReference>
<name>A0A369PWB6_9SPHI</name>
<protein>
    <submittedName>
        <fullName evidence="3">DUF2235 domain-containing protein</fullName>
    </submittedName>
</protein>
<dbReference type="PANTHER" id="PTHR33840:SF1">
    <property type="entry name" value="TLE1 PHOSPHOLIPASE DOMAIN-CONTAINING PROTEIN"/>
    <property type="match status" value="1"/>
</dbReference>